<reference evidence="7 8" key="1">
    <citation type="submission" date="2020-08" db="EMBL/GenBank/DDBJ databases">
        <title>Genomic Encyclopedia of Type Strains, Phase IV (KMG-V): Genome sequencing to study the core and pangenomes of soil and plant-associated prokaryotes.</title>
        <authorList>
            <person name="Whitman W."/>
        </authorList>
    </citation>
    <scope>NUCLEOTIDE SEQUENCE [LARGE SCALE GENOMIC DNA]</scope>
    <source>
        <strain evidence="7 8">X5P3</strain>
    </source>
</reference>
<evidence type="ECO:0000256" key="2">
    <source>
        <dbReference type="ARBA" id="ARBA00022723"/>
    </source>
</evidence>
<dbReference type="PANTHER" id="PTHR35889">
    <property type="entry name" value="CYCLOINULO-OLIGOSACCHARIDE FRUCTANOTRANSFERASE-RELATED"/>
    <property type="match status" value="1"/>
</dbReference>
<dbReference type="Proteomes" id="UP000584867">
    <property type="component" value="Unassembled WGS sequence"/>
</dbReference>
<dbReference type="Gene3D" id="1.10.760.10">
    <property type="entry name" value="Cytochrome c-like domain"/>
    <property type="match status" value="1"/>
</dbReference>
<evidence type="ECO:0000259" key="6">
    <source>
        <dbReference type="PROSITE" id="PS51007"/>
    </source>
</evidence>
<dbReference type="InterPro" id="IPR036909">
    <property type="entry name" value="Cyt_c-like_dom_sf"/>
</dbReference>
<dbReference type="GO" id="GO:0009055">
    <property type="term" value="F:electron transfer activity"/>
    <property type="evidence" value="ECO:0007669"/>
    <property type="project" value="InterPro"/>
</dbReference>
<protein>
    <submittedName>
        <fullName evidence="7">Mono/diheme cytochrome c family protein</fullName>
    </submittedName>
</protein>
<evidence type="ECO:0000256" key="1">
    <source>
        <dbReference type="ARBA" id="ARBA00022617"/>
    </source>
</evidence>
<feature type="region of interest" description="Disordered" evidence="5">
    <location>
        <begin position="101"/>
        <end position="121"/>
    </location>
</feature>
<keyword evidence="3 4" id="KW-0408">Iron</keyword>
<evidence type="ECO:0000313" key="7">
    <source>
        <dbReference type="EMBL" id="MBB5062354.1"/>
    </source>
</evidence>
<dbReference type="Pfam" id="PF07635">
    <property type="entry name" value="PSCyt1"/>
    <property type="match status" value="1"/>
</dbReference>
<evidence type="ECO:0000256" key="3">
    <source>
        <dbReference type="ARBA" id="ARBA00023004"/>
    </source>
</evidence>
<dbReference type="GO" id="GO:0020037">
    <property type="term" value="F:heme binding"/>
    <property type="evidence" value="ECO:0007669"/>
    <property type="project" value="InterPro"/>
</dbReference>
<dbReference type="PANTHER" id="PTHR35889:SF3">
    <property type="entry name" value="F-BOX DOMAIN-CONTAINING PROTEIN"/>
    <property type="match status" value="1"/>
</dbReference>
<dbReference type="RefSeq" id="WP_184252836.1">
    <property type="nucleotide sequence ID" value="NZ_JACHIO010000002.1"/>
</dbReference>
<evidence type="ECO:0000256" key="4">
    <source>
        <dbReference type="PROSITE-ProRule" id="PRU00433"/>
    </source>
</evidence>
<name>A0A7W7ZMK0_9BACT</name>
<dbReference type="PROSITE" id="PS51007">
    <property type="entry name" value="CYTC"/>
    <property type="match status" value="1"/>
</dbReference>
<comment type="caution">
    <text evidence="7">The sequence shown here is derived from an EMBL/GenBank/DDBJ whole genome shotgun (WGS) entry which is preliminary data.</text>
</comment>
<accession>A0A7W7ZMK0</accession>
<dbReference type="GO" id="GO:0046872">
    <property type="term" value="F:metal ion binding"/>
    <property type="evidence" value="ECO:0007669"/>
    <property type="project" value="UniProtKB-KW"/>
</dbReference>
<organism evidence="7 8">
    <name type="scientific">Granulicella mallensis</name>
    <dbReference type="NCBI Taxonomy" id="940614"/>
    <lineage>
        <taxon>Bacteria</taxon>
        <taxon>Pseudomonadati</taxon>
        <taxon>Acidobacteriota</taxon>
        <taxon>Terriglobia</taxon>
        <taxon>Terriglobales</taxon>
        <taxon>Acidobacteriaceae</taxon>
        <taxon>Granulicella</taxon>
    </lineage>
</organism>
<dbReference type="SUPFAM" id="SSF46626">
    <property type="entry name" value="Cytochrome c"/>
    <property type="match status" value="1"/>
</dbReference>
<feature type="domain" description="Cytochrome c" evidence="6">
    <location>
        <begin position="41"/>
        <end position="134"/>
    </location>
</feature>
<sequence>MKSGVGLIGLMGFSIAALVSVSVGFNSTSVQAREDTAKPEFYTTRVKPIFDTNCARCHGGPNHRGGLNMDTREALLKGGRDGAVVVPGDPAKSLLLTLIRHEGPANDPKDMPPNKSKLSDDDIKTVTDWIKAGAIMPPAVAQ</sequence>
<gene>
    <name evidence="7" type="ORF">HDF15_000681</name>
</gene>
<proteinExistence type="predicted"/>
<dbReference type="InterPro" id="IPR011429">
    <property type="entry name" value="Cyt_c_Planctomycete-type"/>
</dbReference>
<dbReference type="EMBL" id="JACHIO010000002">
    <property type="protein sequence ID" value="MBB5062354.1"/>
    <property type="molecule type" value="Genomic_DNA"/>
</dbReference>
<evidence type="ECO:0000256" key="5">
    <source>
        <dbReference type="SAM" id="MobiDB-lite"/>
    </source>
</evidence>
<keyword evidence="1 4" id="KW-0349">Heme</keyword>
<evidence type="ECO:0000313" key="8">
    <source>
        <dbReference type="Proteomes" id="UP000584867"/>
    </source>
</evidence>
<dbReference type="AlphaFoldDB" id="A0A7W7ZMK0"/>
<dbReference type="InterPro" id="IPR009056">
    <property type="entry name" value="Cyt_c-like_dom"/>
</dbReference>
<keyword evidence="2 4" id="KW-0479">Metal-binding</keyword>